<reference evidence="1 2" key="1">
    <citation type="submission" date="2019-05" db="EMBL/GenBank/DDBJ databases">
        <title>Another draft genome of Portunus trituberculatus and its Hox gene families provides insights of decapod evolution.</title>
        <authorList>
            <person name="Jeong J.-H."/>
            <person name="Song I."/>
            <person name="Kim S."/>
            <person name="Choi T."/>
            <person name="Kim D."/>
            <person name="Ryu S."/>
            <person name="Kim W."/>
        </authorList>
    </citation>
    <scope>NUCLEOTIDE SEQUENCE [LARGE SCALE GENOMIC DNA]</scope>
    <source>
        <tissue evidence="1">Muscle</tissue>
    </source>
</reference>
<proteinExistence type="predicted"/>
<sequence length="119" mass="13427">MQLAERRKQRRAKAVPLSPWAMSAAVGRMELTTQRHHHCQGNTLPATHWSIKPEEIHSTKLTHFRTARQHVARQPQASKDDLSTAAILLHTLLYRHVSYGTSALSDLPNSDFVSSPELN</sequence>
<keyword evidence="2" id="KW-1185">Reference proteome</keyword>
<accession>A0A5B7CYZ0</accession>
<gene>
    <name evidence="1" type="ORF">E2C01_006304</name>
</gene>
<evidence type="ECO:0000313" key="1">
    <source>
        <dbReference type="EMBL" id="MPC13566.1"/>
    </source>
</evidence>
<name>A0A5B7CYZ0_PORTR</name>
<dbReference type="Proteomes" id="UP000324222">
    <property type="component" value="Unassembled WGS sequence"/>
</dbReference>
<comment type="caution">
    <text evidence="1">The sequence shown here is derived from an EMBL/GenBank/DDBJ whole genome shotgun (WGS) entry which is preliminary data.</text>
</comment>
<dbReference type="AlphaFoldDB" id="A0A5B7CYZ0"/>
<evidence type="ECO:0000313" key="2">
    <source>
        <dbReference type="Proteomes" id="UP000324222"/>
    </source>
</evidence>
<organism evidence="1 2">
    <name type="scientific">Portunus trituberculatus</name>
    <name type="common">Swimming crab</name>
    <name type="synonym">Neptunus trituberculatus</name>
    <dbReference type="NCBI Taxonomy" id="210409"/>
    <lineage>
        <taxon>Eukaryota</taxon>
        <taxon>Metazoa</taxon>
        <taxon>Ecdysozoa</taxon>
        <taxon>Arthropoda</taxon>
        <taxon>Crustacea</taxon>
        <taxon>Multicrustacea</taxon>
        <taxon>Malacostraca</taxon>
        <taxon>Eumalacostraca</taxon>
        <taxon>Eucarida</taxon>
        <taxon>Decapoda</taxon>
        <taxon>Pleocyemata</taxon>
        <taxon>Brachyura</taxon>
        <taxon>Eubrachyura</taxon>
        <taxon>Portunoidea</taxon>
        <taxon>Portunidae</taxon>
        <taxon>Portuninae</taxon>
        <taxon>Portunus</taxon>
    </lineage>
</organism>
<protein>
    <submittedName>
        <fullName evidence="1">Uncharacterized protein</fullName>
    </submittedName>
</protein>
<dbReference type="EMBL" id="VSRR010000289">
    <property type="protein sequence ID" value="MPC13566.1"/>
    <property type="molecule type" value="Genomic_DNA"/>
</dbReference>